<dbReference type="GO" id="GO:0046872">
    <property type="term" value="F:metal ion binding"/>
    <property type="evidence" value="ECO:0007669"/>
    <property type="project" value="UniProtKB-KW"/>
</dbReference>
<dbReference type="AlphaFoldDB" id="A0A7R9EA06"/>
<reference evidence="8" key="1">
    <citation type="submission" date="2020-11" db="EMBL/GenBank/DDBJ databases">
        <authorList>
            <person name="Tran Van P."/>
        </authorList>
    </citation>
    <scope>NUCLEOTIDE SEQUENCE</scope>
</reference>
<dbReference type="InterPro" id="IPR011234">
    <property type="entry name" value="Fumarylacetoacetase-like_C"/>
</dbReference>
<comment type="catalytic activity">
    <reaction evidence="4">
        <text>oxaloacetate = enol-oxaloacetate</text>
        <dbReference type="Rhea" id="RHEA:16021"/>
        <dbReference type="ChEBI" id="CHEBI:16452"/>
        <dbReference type="ChEBI" id="CHEBI:17479"/>
        <dbReference type="EC" id="5.3.2.2"/>
    </reaction>
    <physiologicalReaction direction="right-to-left" evidence="4">
        <dbReference type="Rhea" id="RHEA:16023"/>
    </physiologicalReaction>
</comment>
<accession>A0A7R9EA06</accession>
<dbReference type="GO" id="GO:0050163">
    <property type="term" value="F:oxaloacetate tautomerase activity"/>
    <property type="evidence" value="ECO:0007669"/>
    <property type="project" value="UniProtKB-EC"/>
</dbReference>
<gene>
    <name evidence="8" type="ORF">TMSB3V08_LOCUS6973</name>
</gene>
<evidence type="ECO:0000256" key="5">
    <source>
        <dbReference type="ARBA" id="ARBA00044973"/>
    </source>
</evidence>
<dbReference type="EC" id="5.3.2.2" evidence="5"/>
<evidence type="ECO:0000256" key="3">
    <source>
        <dbReference type="ARBA" id="ARBA00042340"/>
    </source>
</evidence>
<dbReference type="PANTHER" id="PTHR11820">
    <property type="entry name" value="ACYLPYRUVASE"/>
    <property type="match status" value="1"/>
</dbReference>
<sequence length="211" mass="23547">MTSLADSQKKGLPWTFGKGFDTACPVSRFVSVEELKDPSDVNIWLKVNGRKIQDANTSDLAFTIPELIASISRYITLEPGDLILTVIVKTDILLSAGTILPKHTAISLPDPSQGRNVDKRRKQVRQSSPCVNETQEVEGSQPLFLVMSRVEYGENLKHVLPNTCTPEESTSRPFPKSYLWNTPRSLALVPREYTTASSVYDFNHYGYAVQD</sequence>
<proteinExistence type="inferred from homology"/>
<comment type="similarity">
    <text evidence="1">Belongs to the FAH family.</text>
</comment>
<evidence type="ECO:0000256" key="2">
    <source>
        <dbReference type="ARBA" id="ARBA00022723"/>
    </source>
</evidence>
<evidence type="ECO:0000256" key="4">
    <source>
        <dbReference type="ARBA" id="ARBA00044911"/>
    </source>
</evidence>
<evidence type="ECO:0000259" key="7">
    <source>
        <dbReference type="Pfam" id="PF01557"/>
    </source>
</evidence>
<name>A0A7R9EA06_9NEOP</name>
<dbReference type="PANTHER" id="PTHR11820:SF7">
    <property type="entry name" value="ACYLPYRUVASE FAHD1, MITOCHONDRIAL"/>
    <property type="match status" value="1"/>
</dbReference>
<dbReference type="InterPro" id="IPR036663">
    <property type="entry name" value="Fumarylacetoacetase_C_sf"/>
</dbReference>
<protein>
    <recommendedName>
        <fullName evidence="5">oxaloacetate tautomerase</fullName>
        <ecNumber evidence="5">5.3.2.2</ecNumber>
    </recommendedName>
    <alternativeName>
        <fullName evidence="3">Fumarylacetoacetate hydrolase domain-containing protein 1</fullName>
    </alternativeName>
</protein>
<evidence type="ECO:0000313" key="8">
    <source>
        <dbReference type="EMBL" id="CAD7430211.1"/>
    </source>
</evidence>
<feature type="domain" description="Fumarylacetoacetase-like C-terminal" evidence="7">
    <location>
        <begin position="8"/>
        <end position="85"/>
    </location>
</feature>
<organism evidence="8">
    <name type="scientific">Timema monikensis</name>
    <dbReference type="NCBI Taxonomy" id="170555"/>
    <lineage>
        <taxon>Eukaryota</taxon>
        <taxon>Metazoa</taxon>
        <taxon>Ecdysozoa</taxon>
        <taxon>Arthropoda</taxon>
        <taxon>Hexapoda</taxon>
        <taxon>Insecta</taxon>
        <taxon>Pterygota</taxon>
        <taxon>Neoptera</taxon>
        <taxon>Polyneoptera</taxon>
        <taxon>Phasmatodea</taxon>
        <taxon>Timematodea</taxon>
        <taxon>Timematoidea</taxon>
        <taxon>Timematidae</taxon>
        <taxon>Timema</taxon>
    </lineage>
</organism>
<dbReference type="Gene3D" id="3.90.850.10">
    <property type="entry name" value="Fumarylacetoacetase-like, C-terminal domain"/>
    <property type="match status" value="1"/>
</dbReference>
<dbReference type="GO" id="GO:0018773">
    <property type="term" value="F:acetylpyruvate hydrolase activity"/>
    <property type="evidence" value="ECO:0007669"/>
    <property type="project" value="TreeGrafter"/>
</dbReference>
<evidence type="ECO:0000256" key="1">
    <source>
        <dbReference type="ARBA" id="ARBA00010211"/>
    </source>
</evidence>
<dbReference type="GO" id="GO:0005739">
    <property type="term" value="C:mitochondrion"/>
    <property type="evidence" value="ECO:0007669"/>
    <property type="project" value="TreeGrafter"/>
</dbReference>
<feature type="region of interest" description="Disordered" evidence="6">
    <location>
        <begin position="107"/>
        <end position="129"/>
    </location>
</feature>
<dbReference type="EMBL" id="OB794402">
    <property type="protein sequence ID" value="CAD7430211.1"/>
    <property type="molecule type" value="Genomic_DNA"/>
</dbReference>
<keyword evidence="2" id="KW-0479">Metal-binding</keyword>
<dbReference type="Pfam" id="PF01557">
    <property type="entry name" value="FAA_hydrolase"/>
    <property type="match status" value="1"/>
</dbReference>
<evidence type="ECO:0000256" key="6">
    <source>
        <dbReference type="SAM" id="MobiDB-lite"/>
    </source>
</evidence>
<dbReference type="SUPFAM" id="SSF56529">
    <property type="entry name" value="FAH"/>
    <property type="match status" value="1"/>
</dbReference>